<dbReference type="PANTHER" id="PTHR36108:SF13">
    <property type="entry name" value="COLOSSIN-B-RELATED"/>
    <property type="match status" value="1"/>
</dbReference>
<proteinExistence type="inferred from homology"/>
<feature type="domain" description="SpaA-like prealbumin fold" evidence="5">
    <location>
        <begin position="1466"/>
        <end position="1556"/>
    </location>
</feature>
<keyword evidence="7" id="KW-1185">Reference proteome</keyword>
<feature type="domain" description="SpaA-like prealbumin fold" evidence="5">
    <location>
        <begin position="1704"/>
        <end position="1790"/>
    </location>
</feature>
<feature type="domain" description="SpaA-like prealbumin fold" evidence="5">
    <location>
        <begin position="1585"/>
        <end position="1674"/>
    </location>
</feature>
<feature type="domain" description="SpaA-like prealbumin fold" evidence="5">
    <location>
        <begin position="827"/>
        <end position="910"/>
    </location>
</feature>
<evidence type="ECO:0000256" key="1">
    <source>
        <dbReference type="ARBA" id="ARBA00007257"/>
    </source>
</evidence>
<dbReference type="Pfam" id="PF17802">
    <property type="entry name" value="SpaA"/>
    <property type="match status" value="11"/>
</dbReference>
<sequence length="2297" mass="249574">MQAEKVIYYYERKKAMKKTFSKRFISGMTSAALAASFVLGAFPGVSPVLMTSSAEAVTGFERDNTDNSLSTENTTAKVNFRSTKGESVSVSTSDNTYYLLVHAVGKDTDYQGTTFKYFEDGESKDAYDLIEIDADGTDWTSPAFSLWEKRSRGAEMWGSWQVKDVVPDVVTMEGVFLKNSDPSKELTLENAIGGNNCTVVDNIEGMELNDAGYSGYSTYGGTFSFDAVAGKASPAKYSVELSFDAPATITEDDNIYLLVEADTSDTDYKYVLEKLTLNGEQNKTIDITDWYDRNGKSPEGVEYYNGAATKVTLLKSSVSDLTVNNAVNRSNCGEIANGGFFKGSTVKYGRQTFVDAEIPEYTEHISFNKTSSVNGYDFRSILGNGLYYGMVIDRFEQGNHTESNYAVNYYEGNNVANTPDISGKFGGHFYFAEFVHFNDEIDNYAEPSDYVNFDSKDFDIDPDGKFFIDNTSACCEEGAVLHFDSESRMKETMDRDGIAREYEDKSTIKGVIDPIIANMQAVSNDLAGLPVNAAPTIVGENAYISGEGYDDDAVLVIDGDAIAPYIAESGKVHIELKGTQMVIFNFDEVTEARIDEFNIRRIGDADYQLSTTPSNENTLAGGKNYWLDQNAARYIVWNLKSVKALDINKSTGIFLIPDENSVTRIKGTSSGWLESAGYVNNPDGEWHFLYTDLPRNTTVVSVDKKNITGREEVEGAQLKISTADGEELFSWESDGETHEFRLAPGDYVLEETGNEFDYKGVTYNVIPSKVTFTVEADADRASYGCTIKNVRGVERNVNADSDEGYCLYNNNDQLFTICDAEKISTSDVTLKKTDISGETEVLNAKLSVFDENGDLVDEWVSNGREHVIEGLVNGTYSLTEEAADGKKITDGFGNEYDVVKSKITFTVKDGKLTAVKENRADAVSAPKTGATESYVMADKGTNTITVCDAIKDAEIKRDLTINKTDITGEKEVKGAKLELTVKGLTNAQISAINNANANNTTLNEWNTAKNGKNFVMSWVSGEEAAQINGLVPGTYTLTETGSAFVYDGVTYEVMDSEVIFSIDENGNISFESVPAPNDERTPENSSVGYAKASGSTITICDASRSDITVSKKDITNSEEVKGAHLVIKDRSGKTIDEWDSNGNDHIVKGLANGTYTLTETAVDSAKAGAEYEIIPSNVTFTVTNGKITDVYSRVLADSSDNDFDEGYVLCDEDSNTITVCDAKKKTTKVTINKFDITGSEELEGAILTIKDSNGKTVTGTPWTSQKGKTLEVELTNGTYTLTETGDTITDENGNEYDVIDSTLTFKVENGKVTVVKNDTDKNSGEGFYDVDTDTNTIKVNDAQKTTKVTINKFDITGSEELEGAILTIKDSNGKTVTGTPWTSQKGKTLEVELTNGTYTLTETGDTITDENGNEYDVIDSTLTFKVENGKVTVVKNDTDKNSGEGFYDVDTDTNTIKVNDAQKTTKVTINKFDITGSEELEGAILTIKDSNGNTVTGTPWTSQKGKALEVELTNGTYTLTETGDTITDENGNEYDVIDSELTFKVENGKVTVVKNNTDKNSGEGFYDVDTDTNTIKVNDAQKTTKVTINKFDITGSEELEGAILTIKYSNGKTVTGTPWTSQKGKTLEVELTNGTYTLTETGDTITDENGNEYDVIDSELTFKVENGKVTVVKNDTDKNSGEGFYDVDTDTNTIKVNDAQKTTKVTINKFDITGSEELEGAILTIKDSNGKTVTGTPWTSSKGKTLEVELTNGTYTLTETGDTITDSEGNEYDVIDSELTFKVENGKVTVVENDTDKDSGEGFYDVDTDTNTIKVNDAQKTVTTKVTINKFDITGSEELEGAILTIKDSNGNTVTGTPWTSSKGKTLEVELTNGTYTLTETGDTITDENGNEYDVIDSELTFKVENGKVTVVENNTDKNSGEGFYDVDTDTNTIKVNDAQKTVTTKVTINKFDITGSEELEGAILTIKDSNGKTVTGTPWTSQKGKTLEVELTNGTYTLTETGDTITDENGNEYDVIDSELTFKVENGKVTVVENNTDKNSGEGFYDVDTDTNTIKVNDAQKTTKVTINKFDITGSEELEGAILTIKDSNGKTVTGTPWTSQKGKTLEVELTNGTYTLTETGDTITDENGNEYDVIDSSLIFKVENGKVTVVENSTDKDSGEGFYDVDTDTNTITVNDAKKTDDSSSKPTSGDDSSKPEIEGPEDSSEDESQEESSSEEDSSSDSSSSESSSSADSSSSSTADSSSSSSTTTTSTASSTGNPDTGARVLINTAEFAAAVGLCFLAIRRRKNDDTDDQ</sequence>
<evidence type="ECO:0000259" key="5">
    <source>
        <dbReference type="Pfam" id="PF17802"/>
    </source>
</evidence>
<feature type="region of interest" description="Disordered" evidence="4">
    <location>
        <begin position="2176"/>
        <end position="2265"/>
    </location>
</feature>
<feature type="domain" description="SpaA-like prealbumin fold" evidence="5">
    <location>
        <begin position="1106"/>
        <end position="1188"/>
    </location>
</feature>
<dbReference type="EMBL" id="JEOB01000002">
    <property type="protein sequence ID" value="EXM40124.1"/>
    <property type="molecule type" value="Genomic_DNA"/>
</dbReference>
<dbReference type="InterPro" id="IPR041033">
    <property type="entry name" value="SpaA_PFL_dom_1"/>
</dbReference>
<feature type="domain" description="SpaA-like prealbumin fold" evidence="5">
    <location>
        <begin position="1825"/>
        <end position="1913"/>
    </location>
</feature>
<comment type="similarity">
    <text evidence="1">Belongs to the serine-aspartate repeat-containing protein (SDr) family.</text>
</comment>
<gene>
    <name evidence="6" type="ORF">RASY3_06095</name>
</gene>
<feature type="domain" description="SpaA-like prealbumin fold" evidence="5">
    <location>
        <begin position="1946"/>
        <end position="2034"/>
    </location>
</feature>
<evidence type="ECO:0000313" key="6">
    <source>
        <dbReference type="EMBL" id="EXM40124.1"/>
    </source>
</evidence>
<feature type="compositionally biased region" description="Low complexity" evidence="4">
    <location>
        <begin position="2223"/>
        <end position="2259"/>
    </location>
</feature>
<feature type="domain" description="SpaA-like prealbumin fold" evidence="5">
    <location>
        <begin position="2065"/>
        <end position="2147"/>
    </location>
</feature>
<evidence type="ECO:0000313" key="7">
    <source>
        <dbReference type="Proteomes" id="UP000021369"/>
    </source>
</evidence>
<protein>
    <recommendedName>
        <fullName evidence="5">SpaA-like prealbumin fold domain-containing protein</fullName>
    </recommendedName>
</protein>
<name>A0A011UHI2_RUMAL</name>
<comment type="caution">
    <text evidence="6">The sequence shown here is derived from an EMBL/GenBank/DDBJ whole genome shotgun (WGS) entry which is preliminary data.</text>
</comment>
<feature type="compositionally biased region" description="Acidic residues" evidence="4">
    <location>
        <begin position="2201"/>
        <end position="2222"/>
    </location>
</feature>
<dbReference type="Proteomes" id="UP000021369">
    <property type="component" value="Unassembled WGS sequence"/>
</dbReference>
<evidence type="ECO:0000256" key="4">
    <source>
        <dbReference type="SAM" id="MobiDB-lite"/>
    </source>
</evidence>
<organism evidence="6 7">
    <name type="scientific">Ruminococcus albus SY3</name>
    <dbReference type="NCBI Taxonomy" id="1341156"/>
    <lineage>
        <taxon>Bacteria</taxon>
        <taxon>Bacillati</taxon>
        <taxon>Bacillota</taxon>
        <taxon>Clostridia</taxon>
        <taxon>Eubacteriales</taxon>
        <taxon>Oscillospiraceae</taxon>
        <taxon>Ruminococcus</taxon>
    </lineage>
</organism>
<evidence type="ECO:0000256" key="2">
    <source>
        <dbReference type="ARBA" id="ARBA00022525"/>
    </source>
</evidence>
<evidence type="ECO:0000256" key="3">
    <source>
        <dbReference type="ARBA" id="ARBA00022729"/>
    </source>
</evidence>
<feature type="domain" description="SpaA-like prealbumin fold" evidence="5">
    <location>
        <begin position="958"/>
        <end position="1069"/>
    </location>
</feature>
<dbReference type="InterPro" id="IPR013783">
    <property type="entry name" value="Ig-like_fold"/>
</dbReference>
<feature type="domain" description="SpaA-like prealbumin fold" evidence="5">
    <location>
        <begin position="1228"/>
        <end position="1317"/>
    </location>
</feature>
<keyword evidence="3" id="KW-0732">Signal</keyword>
<accession>A0A011UHI2</accession>
<dbReference type="PANTHER" id="PTHR36108">
    <property type="entry name" value="COLOSSIN-B-RELATED"/>
    <property type="match status" value="1"/>
</dbReference>
<reference evidence="6 7" key="1">
    <citation type="submission" date="2013-06" db="EMBL/GenBank/DDBJ databases">
        <title>Rumen cellulosomics: divergent fiber-degrading strategies revealed by comparative genome-wide analysis of six Ruminococcal strains.</title>
        <authorList>
            <person name="Dassa B."/>
            <person name="Borovok I."/>
            <person name="Lamed R."/>
            <person name="Flint H."/>
            <person name="Yeoman C.J."/>
            <person name="White B."/>
            <person name="Bayer E.A."/>
        </authorList>
    </citation>
    <scope>NUCLEOTIDE SEQUENCE [LARGE SCALE GENOMIC DNA]</scope>
    <source>
        <strain evidence="6 7">SY3</strain>
    </source>
</reference>
<keyword evidence="2" id="KW-0964">Secreted</keyword>
<feature type="domain" description="SpaA-like prealbumin fold" evidence="5">
    <location>
        <begin position="1347"/>
        <end position="1436"/>
    </location>
</feature>
<dbReference type="Gene3D" id="2.60.40.10">
    <property type="entry name" value="Immunoglobulins"/>
    <property type="match status" value="12"/>
</dbReference>
<dbReference type="PATRIC" id="fig|1341156.4.peg.1632"/>